<keyword evidence="1" id="KW-1133">Transmembrane helix</keyword>
<dbReference type="EMBL" id="LVVY01000100">
    <property type="protein sequence ID" value="OAM76071.1"/>
    <property type="molecule type" value="Genomic_DNA"/>
</dbReference>
<keyword evidence="4" id="KW-1185">Reference proteome</keyword>
<organism evidence="3 4">
    <name type="scientific">Devosia elaeis</name>
    <dbReference type="NCBI Taxonomy" id="1770058"/>
    <lineage>
        <taxon>Bacteria</taxon>
        <taxon>Pseudomonadati</taxon>
        <taxon>Pseudomonadota</taxon>
        <taxon>Alphaproteobacteria</taxon>
        <taxon>Hyphomicrobiales</taxon>
        <taxon>Devosiaceae</taxon>
        <taxon>Devosia</taxon>
    </lineage>
</organism>
<evidence type="ECO:0000256" key="2">
    <source>
        <dbReference type="SAM" id="SignalP"/>
    </source>
</evidence>
<gene>
    <name evidence="3" type="ORF">A3840_13770</name>
</gene>
<feature type="signal peptide" evidence="2">
    <location>
        <begin position="1"/>
        <end position="20"/>
    </location>
</feature>
<dbReference type="Proteomes" id="UP000078389">
    <property type="component" value="Unassembled WGS sequence"/>
</dbReference>
<name>A0A178HT89_9HYPH</name>
<sequence length="119" mass="11986">MQRIVLVAAGLIGAMGVAAAAAASHMAESRNLAAIAAVFLSHGPALLALGLQTRWRSLTLAGCALAAGTILFAADLAMREWAGHGLFPGAAPLGGGAMILAWLGIALGGLRPDRSFKKD</sequence>
<reference evidence="3 4" key="1">
    <citation type="submission" date="2016-03" db="EMBL/GenBank/DDBJ databases">
        <title>Genome sequencing of Devosia sp. S37.</title>
        <authorList>
            <person name="Mohd Nor M."/>
        </authorList>
    </citation>
    <scope>NUCLEOTIDE SEQUENCE [LARGE SCALE GENOMIC DNA]</scope>
    <source>
        <strain evidence="3 4">S37</strain>
    </source>
</reference>
<keyword evidence="1" id="KW-0812">Transmembrane</keyword>
<keyword evidence="1" id="KW-0472">Membrane</keyword>
<evidence type="ECO:0008006" key="5">
    <source>
        <dbReference type="Google" id="ProtNLM"/>
    </source>
</evidence>
<dbReference type="OrthoDB" id="7951445at2"/>
<dbReference type="STRING" id="1770058.A3840_13770"/>
<dbReference type="RefSeq" id="WP_067457923.1">
    <property type="nucleotide sequence ID" value="NZ_LVVY01000100.1"/>
</dbReference>
<dbReference type="InterPro" id="IPR006696">
    <property type="entry name" value="DUF423"/>
</dbReference>
<evidence type="ECO:0000313" key="4">
    <source>
        <dbReference type="Proteomes" id="UP000078389"/>
    </source>
</evidence>
<protein>
    <recommendedName>
        <fullName evidence="5">Oxidoreductase</fullName>
    </recommendedName>
</protein>
<feature type="transmembrane region" description="Helical" evidence="1">
    <location>
        <begin position="90"/>
        <end position="110"/>
    </location>
</feature>
<comment type="caution">
    <text evidence="3">The sequence shown here is derived from an EMBL/GenBank/DDBJ whole genome shotgun (WGS) entry which is preliminary data.</text>
</comment>
<accession>A0A178HT89</accession>
<feature type="transmembrane region" description="Helical" evidence="1">
    <location>
        <begin position="32"/>
        <end position="51"/>
    </location>
</feature>
<evidence type="ECO:0000256" key="1">
    <source>
        <dbReference type="SAM" id="Phobius"/>
    </source>
</evidence>
<dbReference type="Pfam" id="PF04241">
    <property type="entry name" value="DUF423"/>
    <property type="match status" value="1"/>
</dbReference>
<feature type="chain" id="PRO_5008088192" description="Oxidoreductase" evidence="2">
    <location>
        <begin position="21"/>
        <end position="119"/>
    </location>
</feature>
<keyword evidence="2" id="KW-0732">Signal</keyword>
<feature type="transmembrane region" description="Helical" evidence="1">
    <location>
        <begin position="58"/>
        <end position="78"/>
    </location>
</feature>
<dbReference type="AlphaFoldDB" id="A0A178HT89"/>
<evidence type="ECO:0000313" key="3">
    <source>
        <dbReference type="EMBL" id="OAM76071.1"/>
    </source>
</evidence>
<proteinExistence type="predicted"/>